<accession>A0ABN1R423</accession>
<gene>
    <name evidence="4" type="ORF">GCM10009560_71760</name>
</gene>
<dbReference type="RefSeq" id="WP_343954752.1">
    <property type="nucleotide sequence ID" value="NZ_BAAAHQ010000049.1"/>
</dbReference>
<sequence>MAAYTHALQWYLTGDERHARKAVQIMDAWSAVITTHTGHNARLQTGWAGASFSRAAELMKHTYPGWASAGRMADKLRTVYLPVVIAGSPNTNGNWELIMTDAAIGIAVHLDDRASFDRAVRTWRGRLPAYVYLTADGALPKQAPGSRYDTRDELIGYWYGQTTFVNGLAQETCRDFGHTGWGIAAAVHVAETARHQGLDLYAEGKDRLRHAMGFHSGLQLGEPVPSWLCGGSVKPGLGPTFEVGLNALAGRLGVGMPRTQRLVEQGRPAGVSHFFGWETLTHAENPA</sequence>
<keyword evidence="1" id="KW-0732">Signal</keyword>
<dbReference type="Gene3D" id="1.50.10.100">
    <property type="entry name" value="Chondroitin AC/alginate lyase"/>
    <property type="match status" value="1"/>
</dbReference>
<comment type="caution">
    <text evidence="4">The sequence shown here is derived from an EMBL/GenBank/DDBJ whole genome shotgun (WGS) entry which is preliminary data.</text>
</comment>
<name>A0ABN1R423_9ACTN</name>
<evidence type="ECO:0000256" key="1">
    <source>
        <dbReference type="ARBA" id="ARBA00022729"/>
    </source>
</evidence>
<evidence type="ECO:0000313" key="4">
    <source>
        <dbReference type="EMBL" id="GAA0951259.1"/>
    </source>
</evidence>
<dbReference type="Pfam" id="PF05426">
    <property type="entry name" value="Alginate_lyase"/>
    <property type="match status" value="1"/>
</dbReference>
<dbReference type="Proteomes" id="UP001501578">
    <property type="component" value="Unassembled WGS sequence"/>
</dbReference>
<reference evidence="4 5" key="1">
    <citation type="journal article" date="2019" name="Int. J. Syst. Evol. Microbiol.">
        <title>The Global Catalogue of Microorganisms (GCM) 10K type strain sequencing project: providing services to taxonomists for standard genome sequencing and annotation.</title>
        <authorList>
            <consortium name="The Broad Institute Genomics Platform"/>
            <consortium name="The Broad Institute Genome Sequencing Center for Infectious Disease"/>
            <person name="Wu L."/>
            <person name="Ma J."/>
        </authorList>
    </citation>
    <scope>NUCLEOTIDE SEQUENCE [LARGE SCALE GENOMIC DNA]</scope>
    <source>
        <strain evidence="4 5">JCM 11136</strain>
    </source>
</reference>
<evidence type="ECO:0000256" key="2">
    <source>
        <dbReference type="ARBA" id="ARBA00023239"/>
    </source>
</evidence>
<feature type="domain" description="Alginate lyase" evidence="3">
    <location>
        <begin position="2"/>
        <end position="214"/>
    </location>
</feature>
<evidence type="ECO:0000259" key="3">
    <source>
        <dbReference type="Pfam" id="PF05426"/>
    </source>
</evidence>
<evidence type="ECO:0000313" key="5">
    <source>
        <dbReference type="Proteomes" id="UP001501578"/>
    </source>
</evidence>
<dbReference type="EMBL" id="BAAAHQ010000049">
    <property type="protein sequence ID" value="GAA0951259.1"/>
    <property type="molecule type" value="Genomic_DNA"/>
</dbReference>
<keyword evidence="2" id="KW-0456">Lyase</keyword>
<keyword evidence="5" id="KW-1185">Reference proteome</keyword>
<dbReference type="SUPFAM" id="SSF48230">
    <property type="entry name" value="Chondroitin AC/alginate lyase"/>
    <property type="match status" value="1"/>
</dbReference>
<dbReference type="InterPro" id="IPR008397">
    <property type="entry name" value="Alginate_lyase_dom"/>
</dbReference>
<proteinExistence type="predicted"/>
<organism evidence="4 5">
    <name type="scientific">Nonomuraea longicatena</name>
    <dbReference type="NCBI Taxonomy" id="83682"/>
    <lineage>
        <taxon>Bacteria</taxon>
        <taxon>Bacillati</taxon>
        <taxon>Actinomycetota</taxon>
        <taxon>Actinomycetes</taxon>
        <taxon>Streptosporangiales</taxon>
        <taxon>Streptosporangiaceae</taxon>
        <taxon>Nonomuraea</taxon>
    </lineage>
</organism>
<protein>
    <recommendedName>
        <fullName evidence="3">Alginate lyase domain-containing protein</fullName>
    </recommendedName>
</protein>
<dbReference type="InterPro" id="IPR008929">
    <property type="entry name" value="Chondroitin_lyas"/>
</dbReference>